<keyword evidence="2" id="KW-1185">Reference proteome</keyword>
<reference evidence="2" key="1">
    <citation type="submission" date="2015-10" db="EMBL/GenBank/DDBJ databases">
        <authorList>
            <person name="Regsiter A."/>
            <person name="william w."/>
        </authorList>
    </citation>
    <scope>NUCLEOTIDE SEQUENCE [LARGE SCALE GENOMIC DNA]</scope>
</reference>
<proteinExistence type="predicted"/>
<dbReference type="AlphaFoldDB" id="A0A1J1LHX2"/>
<dbReference type="Proteomes" id="UP000184315">
    <property type="component" value="Unassembled WGS sequence"/>
</dbReference>
<name>A0A1J1LHX2_9CYAN</name>
<protein>
    <submittedName>
        <fullName evidence="1">Uncharacterized protein</fullName>
    </submittedName>
</protein>
<sequence>MVDSFPDFKLKLSGGVYIILREDFNSCDQNSEAIWGKGKSAIFLTPDLL</sequence>
<gene>
    <name evidence="1" type="ORF">PL9214290776</name>
</gene>
<evidence type="ECO:0000313" key="1">
    <source>
        <dbReference type="EMBL" id="CUR31185.1"/>
    </source>
</evidence>
<organism evidence="1 2">
    <name type="scientific">Planktothrix tepida PCC 9214</name>
    <dbReference type="NCBI Taxonomy" id="671072"/>
    <lineage>
        <taxon>Bacteria</taxon>
        <taxon>Bacillati</taxon>
        <taxon>Cyanobacteriota</taxon>
        <taxon>Cyanophyceae</taxon>
        <taxon>Oscillatoriophycideae</taxon>
        <taxon>Oscillatoriales</taxon>
        <taxon>Microcoleaceae</taxon>
        <taxon>Planktothrix</taxon>
    </lineage>
</organism>
<evidence type="ECO:0000313" key="2">
    <source>
        <dbReference type="Proteomes" id="UP000184315"/>
    </source>
</evidence>
<accession>A0A1J1LHX2</accession>
<dbReference type="EMBL" id="CZDF01000132">
    <property type="protein sequence ID" value="CUR31185.1"/>
    <property type="molecule type" value="Genomic_DNA"/>
</dbReference>